<dbReference type="InterPro" id="IPR037523">
    <property type="entry name" value="VOC_core"/>
</dbReference>
<dbReference type="KEGG" id="ssau:H8M03_10045"/>
<gene>
    <name evidence="2" type="ORF">H8M03_10045</name>
</gene>
<dbReference type="Proteomes" id="UP000515861">
    <property type="component" value="Chromosome"/>
</dbReference>
<dbReference type="PROSITE" id="PS51819">
    <property type="entry name" value="VOC"/>
    <property type="match status" value="2"/>
</dbReference>
<dbReference type="Pfam" id="PF00903">
    <property type="entry name" value="Glyoxalase"/>
    <property type="match status" value="2"/>
</dbReference>
<dbReference type="AlphaFoldDB" id="A0A7G9L150"/>
<dbReference type="InterPro" id="IPR029068">
    <property type="entry name" value="Glyas_Bleomycin-R_OHBP_Dase"/>
</dbReference>
<feature type="domain" description="VOC" evidence="1">
    <location>
        <begin position="4"/>
        <end position="124"/>
    </location>
</feature>
<dbReference type="InterPro" id="IPR004360">
    <property type="entry name" value="Glyas_Fos-R_dOase_dom"/>
</dbReference>
<proteinExistence type="predicted"/>
<sequence length="264" mass="27924">MSGGFIWYELITPDPAGSKAFYDSVVGWDIDAQSSVPGDTEYRMIKRSDGGNAGGVLTLTDAMRDHGARPVWLGYLHCDDVDATVAATEAAGGKALMPATDMPGVGRIAMVADAQGAPIYLMTPTPPPGTPADAKSDVFSVDQPQHVRWNELSTSDQDAAIDFYTRTFGWTQEGGMPMGEMGDYKFIQKDGVAIGAVMRKLDAMPVSLWTYYIGVDDIDRAATAVADGGGKVTMGPDEIPGGEYSLIGTDPQGATFALVGPRKS</sequence>
<dbReference type="EMBL" id="CP060697">
    <property type="protein sequence ID" value="QNM82349.1"/>
    <property type="molecule type" value="Genomic_DNA"/>
</dbReference>
<protein>
    <submittedName>
        <fullName evidence="2">VOC family protein</fullName>
    </submittedName>
</protein>
<evidence type="ECO:0000259" key="1">
    <source>
        <dbReference type="PROSITE" id="PS51819"/>
    </source>
</evidence>
<name>A0A7G9L150_9SPHN</name>
<dbReference type="PANTHER" id="PTHR33993">
    <property type="entry name" value="GLYOXALASE-RELATED"/>
    <property type="match status" value="1"/>
</dbReference>
<evidence type="ECO:0000313" key="3">
    <source>
        <dbReference type="Proteomes" id="UP000515861"/>
    </source>
</evidence>
<dbReference type="InterPro" id="IPR052164">
    <property type="entry name" value="Anthracycline_SecMetBiosynth"/>
</dbReference>
<dbReference type="PANTHER" id="PTHR33993:SF14">
    <property type="entry name" value="GB|AAF24581.1"/>
    <property type="match status" value="1"/>
</dbReference>
<reference evidence="2 3" key="1">
    <citation type="submission" date="2020-08" db="EMBL/GenBank/DDBJ databases">
        <title>Sphingomonas sp. sand1-3 16S ribosomal RNA gene Genome sequencing and assembly.</title>
        <authorList>
            <person name="Kang M."/>
        </authorList>
    </citation>
    <scope>NUCLEOTIDE SEQUENCE [LARGE SCALE GENOMIC DNA]</scope>
    <source>
        <strain evidence="3">sand1-3</strain>
    </source>
</reference>
<dbReference type="SUPFAM" id="SSF54593">
    <property type="entry name" value="Glyoxalase/Bleomycin resistance protein/Dihydroxybiphenyl dioxygenase"/>
    <property type="match status" value="2"/>
</dbReference>
<feature type="domain" description="VOC" evidence="1">
    <location>
        <begin position="143"/>
        <end position="261"/>
    </location>
</feature>
<evidence type="ECO:0000313" key="2">
    <source>
        <dbReference type="EMBL" id="QNM82349.1"/>
    </source>
</evidence>
<organism evidence="2 3">
    <name type="scientific">Sphingomonas sabuli</name>
    <dbReference type="NCBI Taxonomy" id="2764186"/>
    <lineage>
        <taxon>Bacteria</taxon>
        <taxon>Pseudomonadati</taxon>
        <taxon>Pseudomonadota</taxon>
        <taxon>Alphaproteobacteria</taxon>
        <taxon>Sphingomonadales</taxon>
        <taxon>Sphingomonadaceae</taxon>
        <taxon>Sphingomonas</taxon>
    </lineage>
</organism>
<accession>A0A7G9L150</accession>
<dbReference type="RefSeq" id="WP_187479304.1">
    <property type="nucleotide sequence ID" value="NZ_CP060697.1"/>
</dbReference>
<keyword evidence="3" id="KW-1185">Reference proteome</keyword>
<dbReference type="Gene3D" id="3.10.180.10">
    <property type="entry name" value="2,3-Dihydroxybiphenyl 1,2-Dioxygenase, domain 1"/>
    <property type="match status" value="2"/>
</dbReference>
<dbReference type="CDD" id="cd07247">
    <property type="entry name" value="SgaA_N_like"/>
    <property type="match status" value="2"/>
</dbReference>